<protein>
    <submittedName>
        <fullName evidence="1">Uncharacterized protein</fullName>
    </submittedName>
</protein>
<gene>
    <name evidence="1" type="ORF">MNBD_CHLOROFLEXI01-330</name>
</gene>
<evidence type="ECO:0000313" key="1">
    <source>
        <dbReference type="EMBL" id="VAW31145.1"/>
    </source>
</evidence>
<dbReference type="EMBL" id="UOEU01000167">
    <property type="protein sequence ID" value="VAW31145.1"/>
    <property type="molecule type" value="Genomic_DNA"/>
</dbReference>
<accession>A0A3B0UJE1</accession>
<dbReference type="AlphaFoldDB" id="A0A3B0UJE1"/>
<reference evidence="1" key="1">
    <citation type="submission" date="2018-06" db="EMBL/GenBank/DDBJ databases">
        <authorList>
            <person name="Zhirakovskaya E."/>
        </authorList>
    </citation>
    <scope>NUCLEOTIDE SEQUENCE</scope>
</reference>
<sequence length="236" mass="27416">MTQALTDAELAHLLDFVGYGSLNSDVWFLGMEEAGDGEANIRTRLKFQTVEDNADAHKLLGITKHHWGKRIIQRTWRGMCFIMLRLENKEPSRKNIRNYQAEQLGRKQGNTLLTELMPIPKPKVNRWGYESLIPQFASREDYYQKVKPQRIAYLRQLLQENRPPVVIGYGKAFWPSYKELFPHHDFEREGIFEVAINQGSLVILTGHFTARTMNGKFEDVVEIILARQPSVSQWKT</sequence>
<organism evidence="1">
    <name type="scientific">hydrothermal vent metagenome</name>
    <dbReference type="NCBI Taxonomy" id="652676"/>
    <lineage>
        <taxon>unclassified sequences</taxon>
        <taxon>metagenomes</taxon>
        <taxon>ecological metagenomes</taxon>
    </lineage>
</organism>
<proteinExistence type="predicted"/>
<name>A0A3B0UJE1_9ZZZZ</name>